<keyword evidence="3 4" id="KW-0560">Oxidoreductase</keyword>
<gene>
    <name evidence="7" type="primary">P5CR</name>
    <name evidence="7" type="ORF">LTR36_008075</name>
</gene>
<protein>
    <recommendedName>
        <fullName evidence="4">Pyrroline-5-carboxylate reductase</fullName>
        <ecNumber evidence="4">1.5.1.2</ecNumber>
    </recommendedName>
</protein>
<dbReference type="Pfam" id="PF03807">
    <property type="entry name" value="F420_oxidored"/>
    <property type="match status" value="1"/>
</dbReference>
<dbReference type="InterPro" id="IPR036291">
    <property type="entry name" value="NAD(P)-bd_dom_sf"/>
</dbReference>
<dbReference type="Pfam" id="PF14748">
    <property type="entry name" value="P5CR_dimer"/>
    <property type="match status" value="1"/>
</dbReference>
<dbReference type="NCBIfam" id="TIGR00112">
    <property type="entry name" value="proC"/>
    <property type="match status" value="1"/>
</dbReference>
<evidence type="ECO:0000259" key="5">
    <source>
        <dbReference type="Pfam" id="PF03807"/>
    </source>
</evidence>
<evidence type="ECO:0000313" key="7">
    <source>
        <dbReference type="EMBL" id="KAK4541317.1"/>
    </source>
</evidence>
<proteinExistence type="inferred from homology"/>
<comment type="pathway">
    <text evidence="4">Amino-acid biosynthesis; L-proline biosynthesis; L-proline from L-glutamate 5-semialdehyde: step 1/1.</text>
</comment>
<dbReference type="EMBL" id="JAVFHQ010000054">
    <property type="protein sequence ID" value="KAK4541317.1"/>
    <property type="molecule type" value="Genomic_DNA"/>
</dbReference>
<name>A0AAV9J8A4_9PEZI</name>
<dbReference type="PANTHER" id="PTHR11645:SF0">
    <property type="entry name" value="PYRROLINE-5-CARBOXYLATE REDUCTASE 3"/>
    <property type="match status" value="1"/>
</dbReference>
<feature type="domain" description="Pyrroline-5-carboxylate reductase dimerisation" evidence="6">
    <location>
        <begin position="231"/>
        <end position="332"/>
    </location>
</feature>
<keyword evidence="2 4" id="KW-0521">NADP</keyword>
<comment type="catalytic activity">
    <reaction evidence="4">
        <text>L-proline + NADP(+) = (S)-1-pyrroline-5-carboxylate + NADPH + 2 H(+)</text>
        <dbReference type="Rhea" id="RHEA:14109"/>
        <dbReference type="ChEBI" id="CHEBI:15378"/>
        <dbReference type="ChEBI" id="CHEBI:17388"/>
        <dbReference type="ChEBI" id="CHEBI:57783"/>
        <dbReference type="ChEBI" id="CHEBI:58349"/>
        <dbReference type="ChEBI" id="CHEBI:60039"/>
        <dbReference type="EC" id="1.5.1.2"/>
    </reaction>
</comment>
<dbReference type="EC" id="1.5.1.2" evidence="4"/>
<dbReference type="PROSITE" id="PS00521">
    <property type="entry name" value="P5CR"/>
    <property type="match status" value="1"/>
</dbReference>
<dbReference type="GO" id="GO:0055129">
    <property type="term" value="P:L-proline biosynthetic process"/>
    <property type="evidence" value="ECO:0007669"/>
    <property type="project" value="TreeGrafter"/>
</dbReference>
<dbReference type="InterPro" id="IPR000304">
    <property type="entry name" value="Pyrroline-COOH_reductase"/>
</dbReference>
<accession>A0AAV9J8A4</accession>
<evidence type="ECO:0000313" key="8">
    <source>
        <dbReference type="Proteomes" id="UP001324427"/>
    </source>
</evidence>
<dbReference type="HAMAP" id="MF_01925">
    <property type="entry name" value="P5C_reductase"/>
    <property type="match status" value="1"/>
</dbReference>
<feature type="domain" description="Pyrroline-5-carboxylate reductase catalytic N-terminal" evidence="5">
    <location>
        <begin position="40"/>
        <end position="160"/>
    </location>
</feature>
<dbReference type="Gene3D" id="3.40.50.720">
    <property type="entry name" value="NAD(P)-binding Rossmann-like Domain"/>
    <property type="match status" value="1"/>
</dbReference>
<reference evidence="7 8" key="1">
    <citation type="submission" date="2021-11" db="EMBL/GenBank/DDBJ databases">
        <title>Black yeast isolated from Biological Soil Crust.</title>
        <authorList>
            <person name="Kurbessoian T."/>
        </authorList>
    </citation>
    <scope>NUCLEOTIDE SEQUENCE [LARGE SCALE GENOMIC DNA]</scope>
    <source>
        <strain evidence="7 8">CCFEE 5522</strain>
    </source>
</reference>
<dbReference type="InterPro" id="IPR028939">
    <property type="entry name" value="P5C_Rdtase_cat_N"/>
</dbReference>
<organism evidence="7 8">
    <name type="scientific">Oleoguttula mirabilis</name>
    <dbReference type="NCBI Taxonomy" id="1507867"/>
    <lineage>
        <taxon>Eukaryota</taxon>
        <taxon>Fungi</taxon>
        <taxon>Dikarya</taxon>
        <taxon>Ascomycota</taxon>
        <taxon>Pezizomycotina</taxon>
        <taxon>Dothideomycetes</taxon>
        <taxon>Dothideomycetidae</taxon>
        <taxon>Mycosphaerellales</taxon>
        <taxon>Teratosphaeriaceae</taxon>
        <taxon>Oleoguttula</taxon>
    </lineage>
</organism>
<evidence type="ECO:0000259" key="6">
    <source>
        <dbReference type="Pfam" id="PF14748"/>
    </source>
</evidence>
<dbReference type="AlphaFoldDB" id="A0AAV9J8A4"/>
<keyword evidence="8" id="KW-1185">Reference proteome</keyword>
<keyword evidence="4" id="KW-0641">Proline biosynthesis</keyword>
<comment type="caution">
    <text evidence="7">The sequence shown here is derived from an EMBL/GenBank/DDBJ whole genome shotgun (WGS) entry which is preliminary data.</text>
</comment>
<dbReference type="Gene3D" id="1.10.3730.10">
    <property type="entry name" value="ProC C-terminal domain-like"/>
    <property type="match status" value="1"/>
</dbReference>
<keyword evidence="4" id="KW-0028">Amino-acid biosynthesis</keyword>
<dbReference type="PANTHER" id="PTHR11645">
    <property type="entry name" value="PYRROLINE-5-CARBOXYLATE REDUCTASE"/>
    <property type="match status" value="1"/>
</dbReference>
<dbReference type="SUPFAM" id="SSF51735">
    <property type="entry name" value="NAD(P)-binding Rossmann-fold domains"/>
    <property type="match status" value="1"/>
</dbReference>
<evidence type="ECO:0000256" key="2">
    <source>
        <dbReference type="ARBA" id="ARBA00022857"/>
    </source>
</evidence>
<dbReference type="GO" id="GO:0004735">
    <property type="term" value="F:pyrroline-5-carboxylate reductase activity"/>
    <property type="evidence" value="ECO:0007669"/>
    <property type="project" value="UniProtKB-EC"/>
</dbReference>
<dbReference type="FunFam" id="1.10.3730.10:FF:000001">
    <property type="entry name" value="Pyrroline-5-carboxylate reductase"/>
    <property type="match status" value="1"/>
</dbReference>
<dbReference type="InterPro" id="IPR029036">
    <property type="entry name" value="P5CR_dimer"/>
</dbReference>
<dbReference type="InterPro" id="IPR008927">
    <property type="entry name" value="6-PGluconate_DH-like_C_sf"/>
</dbReference>
<dbReference type="Proteomes" id="UP001324427">
    <property type="component" value="Unassembled WGS sequence"/>
</dbReference>
<dbReference type="SUPFAM" id="SSF48179">
    <property type="entry name" value="6-phosphogluconate dehydrogenase C-terminal domain-like"/>
    <property type="match status" value="1"/>
</dbReference>
<evidence type="ECO:0000256" key="4">
    <source>
        <dbReference type="RuleBase" id="RU003903"/>
    </source>
</evidence>
<comment type="similarity">
    <text evidence="1 4">Belongs to the pyrroline-5-carboxylate reductase family.</text>
</comment>
<sequence>MERDLTPEWILKETLSVQHKALMDYVKEKTGAKDDGGLTLTVLGCGTMGIAILGGILDSLSSSESATSDTADTQSTPQKLPTKFNACVRRPESAKRIKTELGKYPAFQQVTLYENENAKPVQEADVILLGCKPYMVGDILKAEGMQKALAGKLLISICAGVTEEQIAQYLLPTPEGQSECTVVRAMPNTAAAVRESMTVIGTSHPPLPAETDSLVTWIFTRIGRVVHLPPSNMDACTALCGSGPGFVAVMAESLAAGGIAMGIPREEAYLMAAQTMRGTTGLLLAGEHPAILRDKVSTPGGCTIGGLLVLEEGMLRGTIAKAVREATVVASQLGQGKVGVNGTRRV</sequence>
<dbReference type="InterPro" id="IPR053790">
    <property type="entry name" value="P5CR-like_CS"/>
</dbReference>
<evidence type="ECO:0000256" key="1">
    <source>
        <dbReference type="ARBA" id="ARBA00005525"/>
    </source>
</evidence>
<evidence type="ECO:0000256" key="3">
    <source>
        <dbReference type="ARBA" id="ARBA00023002"/>
    </source>
</evidence>